<dbReference type="Gene3D" id="3.40.50.12660">
    <property type="match status" value="1"/>
</dbReference>
<dbReference type="PANTHER" id="PTHR48104:SF30">
    <property type="entry name" value="METACASPASE-1"/>
    <property type="match status" value="1"/>
</dbReference>
<feature type="region of interest" description="Disordered" evidence="2">
    <location>
        <begin position="359"/>
        <end position="404"/>
    </location>
</feature>
<feature type="compositionally biased region" description="Polar residues" evidence="2">
    <location>
        <begin position="362"/>
        <end position="379"/>
    </location>
</feature>
<dbReference type="GO" id="GO:0006508">
    <property type="term" value="P:proteolysis"/>
    <property type="evidence" value="ECO:0007669"/>
    <property type="project" value="UniProtKB-KW"/>
</dbReference>
<dbReference type="Proteomes" id="UP000650533">
    <property type="component" value="Chromosome 13"/>
</dbReference>
<name>A0A8H8P4A1_9AGAM</name>
<dbReference type="KEGG" id="rsx:RhiXN_07198"/>
<evidence type="ECO:0000256" key="1">
    <source>
        <dbReference type="ARBA" id="ARBA00009005"/>
    </source>
</evidence>
<gene>
    <name evidence="3" type="ORF">RhiXN_07198</name>
</gene>
<evidence type="ECO:0000313" key="3">
    <source>
        <dbReference type="EMBL" id="QRW25249.1"/>
    </source>
</evidence>
<proteinExistence type="inferred from homology"/>
<feature type="compositionally biased region" description="Pro residues" evidence="2">
    <location>
        <begin position="41"/>
        <end position="58"/>
    </location>
</feature>
<dbReference type="RefSeq" id="XP_043185486.1">
    <property type="nucleotide sequence ID" value="XM_043327014.1"/>
</dbReference>
<dbReference type="GO" id="GO:0005737">
    <property type="term" value="C:cytoplasm"/>
    <property type="evidence" value="ECO:0007669"/>
    <property type="project" value="TreeGrafter"/>
</dbReference>
<accession>A0A8H8P4A1</accession>
<dbReference type="InterPro" id="IPR050452">
    <property type="entry name" value="Metacaspase"/>
</dbReference>
<feature type="region of interest" description="Disordered" evidence="2">
    <location>
        <begin position="1"/>
        <end position="70"/>
    </location>
</feature>
<evidence type="ECO:0000256" key="2">
    <source>
        <dbReference type="SAM" id="MobiDB-lite"/>
    </source>
</evidence>
<feature type="compositionally biased region" description="Polar residues" evidence="2">
    <location>
        <begin position="1"/>
        <end position="11"/>
    </location>
</feature>
<feature type="region of interest" description="Disordered" evidence="2">
    <location>
        <begin position="116"/>
        <end position="186"/>
    </location>
</feature>
<organism evidence="3 4">
    <name type="scientific">Rhizoctonia solani</name>
    <dbReference type="NCBI Taxonomy" id="456999"/>
    <lineage>
        <taxon>Eukaryota</taxon>
        <taxon>Fungi</taxon>
        <taxon>Dikarya</taxon>
        <taxon>Basidiomycota</taxon>
        <taxon>Agaricomycotina</taxon>
        <taxon>Agaricomycetes</taxon>
        <taxon>Cantharellales</taxon>
        <taxon>Ceratobasidiaceae</taxon>
        <taxon>Rhizoctonia</taxon>
    </lineage>
</organism>
<dbReference type="GO" id="GO:0004197">
    <property type="term" value="F:cysteine-type endopeptidase activity"/>
    <property type="evidence" value="ECO:0007669"/>
    <property type="project" value="TreeGrafter"/>
</dbReference>
<dbReference type="PANTHER" id="PTHR48104">
    <property type="entry name" value="METACASPASE-4"/>
    <property type="match status" value="1"/>
</dbReference>
<feature type="compositionally biased region" description="Polar residues" evidence="2">
    <location>
        <begin position="151"/>
        <end position="178"/>
    </location>
</feature>
<dbReference type="EMBL" id="CP059670">
    <property type="protein sequence ID" value="QRW25249.1"/>
    <property type="molecule type" value="Genomic_DNA"/>
</dbReference>
<comment type="similarity">
    <text evidence="1">Belongs to the peptidase C14B family.</text>
</comment>
<reference evidence="3" key="1">
    <citation type="submission" date="2020-05" db="EMBL/GenBank/DDBJ databases">
        <title>Evolutionary and genomic comparisons of hybrid uninucleate and nonhybrid Rhizoctonia fungi.</title>
        <authorList>
            <person name="Li C."/>
            <person name="Chen X."/>
        </authorList>
    </citation>
    <scope>NUCLEOTIDE SEQUENCE</scope>
    <source>
        <strain evidence="3">AG-1 IA</strain>
    </source>
</reference>
<dbReference type="AlphaFoldDB" id="A0A8H8P4A1"/>
<sequence length="648" mass="68904">MGKSNNSQTIHSDVAVEPFAGSPHHTLRHNDIVSSTKLSIPLPPSLIIPSQPPSPSSPTSPEYFDAVDDWSADTNDEDDLFYDAYEGPLEHSSPECTDMETCAYELQYEGAAKGAIGGRKPRVGPPRSTMGTASASASASTFPSVPALPSTPLTFTSSRGPSKPTSGPETKTSATSLAAEQAQRAVPPPVRAPLKKALVVGFNYTKSGFSEDKHLKYAVRDAELWRKTLMDKGVLDENITIFTDINPELATYHHLLHSIRCLVHDVRAGDTLFFVYSGHAILSQEYGPSILTADRMIFPRYILEQELVMSIPAGADLKVVFDCCHSAGMIGLQYCVGRMAPPPLLPRAEELAAHTAQCAKPQGTSQPTEVAPPHTSQPFSHAPQHGSLYGISTAGDVTAPRRPPVTPAMVDLNTFAGPQPQRHPRGGVVAAPPMAAPAAATAAGSQLGTAVDAARRLASFIGLGSSPTPNATPPASTQTEIPAQVQTSAPAEVAFQASSAPARPSVPRRACQGVVEGDRMPDYFEERKDGFVRPAGKVASLVFCMVWAATGKNQKAFEAYGRAKQGIVTKAMCDALAACADGVSTCREVWSYLVQEIDCENNHRSKRDASKGNAPAFGRIQHAELWVSQGDPDVPLCSAGPILDQPML</sequence>
<protein>
    <submittedName>
        <fullName evidence="3">ICE-like protease (Caspase) p20 domain protein</fullName>
    </submittedName>
</protein>
<keyword evidence="3" id="KW-0378">Hydrolase</keyword>
<evidence type="ECO:0000313" key="4">
    <source>
        <dbReference type="Proteomes" id="UP000650533"/>
    </source>
</evidence>
<dbReference type="GeneID" id="67029477"/>
<keyword evidence="3" id="KW-0645">Protease</keyword>